<dbReference type="InterPro" id="IPR016166">
    <property type="entry name" value="FAD-bd_PCMH"/>
</dbReference>
<dbReference type="InterPro" id="IPR016164">
    <property type="entry name" value="FAD-linked_Oxase-like_C"/>
</dbReference>
<protein>
    <submittedName>
        <fullName evidence="6">FAD/FMN-dependent dehydrogenase</fullName>
    </submittedName>
</protein>
<proteinExistence type="predicted"/>
<comment type="cofactor">
    <cofactor evidence="1">
        <name>FAD</name>
        <dbReference type="ChEBI" id="CHEBI:57692"/>
    </cofactor>
</comment>
<dbReference type="GO" id="GO:0071949">
    <property type="term" value="F:FAD binding"/>
    <property type="evidence" value="ECO:0007669"/>
    <property type="project" value="InterPro"/>
</dbReference>
<gene>
    <name evidence="6" type="ORF">SaccyDRAFT_0303</name>
</gene>
<dbReference type="PROSITE" id="PS51387">
    <property type="entry name" value="FAD_PCMH"/>
    <property type="match status" value="1"/>
</dbReference>
<name>H5XE07_9PSEU</name>
<dbReference type="STRING" id="882082.SaccyDRAFT_0303"/>
<evidence type="ECO:0000259" key="5">
    <source>
        <dbReference type="PROSITE" id="PS51387"/>
    </source>
</evidence>
<dbReference type="InterPro" id="IPR051914">
    <property type="entry name" value="FAD-linked_OxidoTrans_Type4"/>
</dbReference>
<dbReference type="InterPro" id="IPR016169">
    <property type="entry name" value="FAD-bd_PCMH_sub2"/>
</dbReference>
<dbReference type="eggNOG" id="COG0277">
    <property type="taxonomic scope" value="Bacteria"/>
</dbReference>
<dbReference type="Gene3D" id="1.10.45.10">
    <property type="entry name" value="Vanillyl-alcohol Oxidase, Chain A, domain 4"/>
    <property type="match status" value="1"/>
</dbReference>
<dbReference type="Pfam" id="PF01565">
    <property type="entry name" value="FAD_binding_4"/>
    <property type="match status" value="1"/>
</dbReference>
<dbReference type="HOGENOM" id="CLU_017779_9_2_11"/>
<dbReference type="InterPro" id="IPR004113">
    <property type="entry name" value="FAD-bd_oxidored_4_C"/>
</dbReference>
<keyword evidence="4" id="KW-0560">Oxidoreductase</keyword>
<dbReference type="SUPFAM" id="SSF56176">
    <property type="entry name" value="FAD-binding/transporter-associated domain-like"/>
    <property type="match status" value="1"/>
</dbReference>
<accession>H5XE07</accession>
<reference evidence="6 7" key="1">
    <citation type="submission" date="2011-11" db="EMBL/GenBank/DDBJ databases">
        <title>The Noncontiguous Finished sequence of Saccharomonospora cyanea NA-134.</title>
        <authorList>
            <consortium name="US DOE Joint Genome Institute"/>
            <person name="Lucas S."/>
            <person name="Han J."/>
            <person name="Lapidus A."/>
            <person name="Cheng J.-F."/>
            <person name="Goodwin L."/>
            <person name="Pitluck S."/>
            <person name="Peters L."/>
            <person name="Ovchinnikova G."/>
            <person name="Lu M."/>
            <person name="Detter J.C."/>
            <person name="Han C."/>
            <person name="Tapia R."/>
            <person name="Land M."/>
            <person name="Hauser L."/>
            <person name="Kyrpides N."/>
            <person name="Ivanova N."/>
            <person name="Pagani I."/>
            <person name="Brambilla E.-M."/>
            <person name="Klenk H.-P."/>
            <person name="Woyke T."/>
        </authorList>
    </citation>
    <scope>NUCLEOTIDE SEQUENCE [LARGE SCALE GENOMIC DNA]</scope>
    <source>
        <strain evidence="6 7">NA-134</strain>
    </source>
</reference>
<evidence type="ECO:0000256" key="2">
    <source>
        <dbReference type="ARBA" id="ARBA00022630"/>
    </source>
</evidence>
<dbReference type="InterPro" id="IPR006094">
    <property type="entry name" value="Oxid_FAD_bind_N"/>
</dbReference>
<evidence type="ECO:0000313" key="6">
    <source>
        <dbReference type="EMBL" id="EHR59238.1"/>
    </source>
</evidence>
<dbReference type="InterPro" id="IPR016171">
    <property type="entry name" value="Vanillyl_alc_oxidase_C-sub2"/>
</dbReference>
<evidence type="ECO:0000256" key="3">
    <source>
        <dbReference type="ARBA" id="ARBA00022827"/>
    </source>
</evidence>
<dbReference type="Gene3D" id="3.30.465.10">
    <property type="match status" value="1"/>
</dbReference>
<evidence type="ECO:0000313" key="7">
    <source>
        <dbReference type="Proteomes" id="UP000002791"/>
    </source>
</evidence>
<evidence type="ECO:0000256" key="1">
    <source>
        <dbReference type="ARBA" id="ARBA00001974"/>
    </source>
</evidence>
<dbReference type="Proteomes" id="UP000002791">
    <property type="component" value="Chromosome"/>
</dbReference>
<sequence length="495" mass="52278">MTFREAESGWVLMLDATVRSTLAAAVGEDNVISDPVGLRSYECDGLTGFRVVPDLVVLPTDTASVAAAVRTCHDHGVPYVARGAGTGLSGGALPVADGVVISLQRLRRVLEVDPVDRRATLQPGVTNLDITRAAAPHGLYYAPDPSSQQVCTIGGNVAENSGGAHCLKYGFTTNHVLSMTVVLPDGDVVTLGGDTGEQLGPDLRGVFIGSEGTLGIVCEVTVRLLPVPETVRTLLADFDSVRDAGEVVSDIVAAGIVPAAVEMMDNLAIQAAEQAVHAGYTLSTAAALVVELDGPATECAEQFEQVKAICERHGCTRLHIAGNAVERAKIWKGRKAAFAAVGRISPDYFVQDGVVPRTRLAEVLGRIEEMGREEGLRVANVFHAGDGNLHPLVLYSTAAGEQDRAEKLSKQIAELCVELGGSLSGEHGIGTDKACSMPRMFGVDDLTTMDRVRSAFDPRRLCNPGKLLPTPRLCGEAPGPYRPHPLEEAGVIERL</sequence>
<keyword evidence="3" id="KW-0274">FAD</keyword>
<dbReference type="SUPFAM" id="SSF55103">
    <property type="entry name" value="FAD-linked oxidases, C-terminal domain"/>
    <property type="match status" value="1"/>
</dbReference>
<dbReference type="GO" id="GO:0016491">
    <property type="term" value="F:oxidoreductase activity"/>
    <property type="evidence" value="ECO:0007669"/>
    <property type="project" value="UniProtKB-KW"/>
</dbReference>
<keyword evidence="2" id="KW-0285">Flavoprotein</keyword>
<dbReference type="AlphaFoldDB" id="H5XE07"/>
<dbReference type="Pfam" id="PF02913">
    <property type="entry name" value="FAD-oxidase_C"/>
    <property type="match status" value="1"/>
</dbReference>
<dbReference type="PANTHER" id="PTHR42934">
    <property type="entry name" value="GLYCOLATE OXIDASE SUBUNIT GLCD"/>
    <property type="match status" value="1"/>
</dbReference>
<dbReference type="Gene3D" id="3.30.70.2740">
    <property type="match status" value="1"/>
</dbReference>
<organism evidence="6 7">
    <name type="scientific">Saccharomonospora cyanea NA-134</name>
    <dbReference type="NCBI Taxonomy" id="882082"/>
    <lineage>
        <taxon>Bacteria</taxon>
        <taxon>Bacillati</taxon>
        <taxon>Actinomycetota</taxon>
        <taxon>Actinomycetes</taxon>
        <taxon>Pseudonocardiales</taxon>
        <taxon>Pseudonocardiaceae</taxon>
        <taxon>Saccharomonospora</taxon>
    </lineage>
</organism>
<keyword evidence="7" id="KW-1185">Reference proteome</keyword>
<dbReference type="InterPro" id="IPR036318">
    <property type="entry name" value="FAD-bd_PCMH-like_sf"/>
</dbReference>
<dbReference type="PANTHER" id="PTHR42934:SF1">
    <property type="entry name" value="GLYCOLATE OXIDASE SUBUNIT GLCD"/>
    <property type="match status" value="1"/>
</dbReference>
<dbReference type="EMBL" id="CM001440">
    <property type="protein sequence ID" value="EHR59238.1"/>
    <property type="molecule type" value="Genomic_DNA"/>
</dbReference>
<evidence type="ECO:0000256" key="4">
    <source>
        <dbReference type="ARBA" id="ARBA00023002"/>
    </source>
</evidence>
<feature type="domain" description="FAD-binding PCMH-type" evidence="5">
    <location>
        <begin position="49"/>
        <end position="227"/>
    </location>
</feature>